<reference evidence="2" key="1">
    <citation type="submission" date="2024-06" db="EMBL/GenBank/DDBJ databases">
        <title>Complete genome of Salinicola endophyticus HNIBRBA4755.</title>
        <authorList>
            <person name="Shin S.Y."/>
            <person name="Kang H."/>
            <person name="Song J."/>
        </authorList>
    </citation>
    <scope>NUCLEOTIDE SEQUENCE</scope>
    <source>
        <strain evidence="2">HNIBRBA4755</strain>
    </source>
</reference>
<sequence length="141" mass="15470">MFSVCRPRPRTALLSLCLLVWSHAAIAGVEVFTTAEEPVVNVPSDAAVIELDAPARLDARISQDLPADPKRAEQILKARMSKPGWQQTLKQYGQLYQGLARAWMLGVEKLPAVVVDSRYVVYGQADVSAALQEIRQARAGQ</sequence>
<dbReference type="RefSeq" id="WP_353980904.1">
    <property type="nucleotide sequence ID" value="NZ_CP159578.1"/>
</dbReference>
<organism evidence="2">
    <name type="scientific">Salinicola endophyticus</name>
    <dbReference type="NCBI Taxonomy" id="1949083"/>
    <lineage>
        <taxon>Bacteria</taxon>
        <taxon>Pseudomonadati</taxon>
        <taxon>Pseudomonadota</taxon>
        <taxon>Gammaproteobacteria</taxon>
        <taxon>Oceanospirillales</taxon>
        <taxon>Halomonadaceae</taxon>
        <taxon>Salinicola</taxon>
    </lineage>
</organism>
<proteinExistence type="predicted"/>
<accession>A0AB74UEM2</accession>
<dbReference type="Pfam" id="PF07511">
    <property type="entry name" value="DUF1525"/>
    <property type="match status" value="1"/>
</dbReference>
<name>A0AB74UEM2_9GAMM</name>
<evidence type="ECO:0000313" key="2">
    <source>
        <dbReference type="EMBL" id="XCJ80054.1"/>
    </source>
</evidence>
<dbReference type="AlphaFoldDB" id="A0AB74UEM2"/>
<feature type="chain" id="PRO_5044492366" evidence="1">
    <location>
        <begin position="28"/>
        <end position="141"/>
    </location>
</feature>
<dbReference type="EMBL" id="CP159578">
    <property type="protein sequence ID" value="XCJ80054.1"/>
    <property type="molecule type" value="Genomic_DNA"/>
</dbReference>
<protein>
    <submittedName>
        <fullName evidence="2">TIGR03757 family integrating conjugative element protein</fullName>
    </submittedName>
</protein>
<gene>
    <name evidence="2" type="ORF">ABV408_02475</name>
</gene>
<dbReference type="InterPro" id="IPR011090">
    <property type="entry name" value="Integr_conj_element_PFL4709"/>
</dbReference>
<dbReference type="NCBIfam" id="TIGR03757">
    <property type="entry name" value="conj_TIGR03757"/>
    <property type="match status" value="1"/>
</dbReference>
<evidence type="ECO:0000256" key="1">
    <source>
        <dbReference type="SAM" id="SignalP"/>
    </source>
</evidence>
<keyword evidence="1" id="KW-0732">Signal</keyword>
<feature type="signal peptide" evidence="1">
    <location>
        <begin position="1"/>
        <end position="27"/>
    </location>
</feature>